<organism evidence="5 6">
    <name type="scientific">Drosophila willistoni</name>
    <name type="common">Fruit fly</name>
    <dbReference type="NCBI Taxonomy" id="7260"/>
    <lineage>
        <taxon>Eukaryota</taxon>
        <taxon>Metazoa</taxon>
        <taxon>Ecdysozoa</taxon>
        <taxon>Arthropoda</taxon>
        <taxon>Hexapoda</taxon>
        <taxon>Insecta</taxon>
        <taxon>Pterygota</taxon>
        <taxon>Neoptera</taxon>
        <taxon>Endopterygota</taxon>
        <taxon>Diptera</taxon>
        <taxon>Brachycera</taxon>
        <taxon>Muscomorpha</taxon>
        <taxon>Ephydroidea</taxon>
        <taxon>Drosophilidae</taxon>
        <taxon>Drosophila</taxon>
        <taxon>Sophophora</taxon>
    </lineage>
</organism>
<accession>A0A0Q9WW94</accession>
<dbReference type="Proteomes" id="UP000007798">
    <property type="component" value="Unassembled WGS sequence"/>
</dbReference>
<dbReference type="GO" id="GO:0008270">
    <property type="term" value="F:zinc ion binding"/>
    <property type="evidence" value="ECO:0007669"/>
    <property type="project" value="UniProtKB-KW"/>
</dbReference>
<evidence type="ECO:0000313" key="6">
    <source>
        <dbReference type="Proteomes" id="UP000007798"/>
    </source>
</evidence>
<evidence type="ECO:0000259" key="4">
    <source>
        <dbReference type="Pfam" id="PF04500"/>
    </source>
</evidence>
<keyword evidence="3" id="KW-0862">Zinc</keyword>
<evidence type="ECO:0000256" key="1">
    <source>
        <dbReference type="ARBA" id="ARBA00022723"/>
    </source>
</evidence>
<evidence type="ECO:0000256" key="3">
    <source>
        <dbReference type="ARBA" id="ARBA00022833"/>
    </source>
</evidence>
<gene>
    <name evidence="5" type="primary">Dwil\GK27753</name>
    <name evidence="5" type="ORF">Dwil_GK27753</name>
</gene>
<keyword evidence="6" id="KW-1185">Reference proteome</keyword>
<feature type="domain" description="FLYWCH-type" evidence="4">
    <location>
        <begin position="8"/>
        <end position="72"/>
    </location>
</feature>
<keyword evidence="1" id="KW-0479">Metal-binding</keyword>
<dbReference type="InterPro" id="IPR007588">
    <property type="entry name" value="Znf_FLYWCH"/>
</dbReference>
<reference evidence="5 6" key="1">
    <citation type="journal article" date="2007" name="Nature">
        <title>Evolution of genes and genomes on the Drosophila phylogeny.</title>
        <authorList>
            <consortium name="Drosophila 12 Genomes Consortium"/>
            <person name="Clark A.G."/>
            <person name="Eisen M.B."/>
            <person name="Smith D.R."/>
            <person name="Bergman C.M."/>
            <person name="Oliver B."/>
            <person name="Markow T.A."/>
            <person name="Kaufman T.C."/>
            <person name="Kellis M."/>
            <person name="Gelbart W."/>
            <person name="Iyer V.N."/>
            <person name="Pollard D.A."/>
            <person name="Sackton T.B."/>
            <person name="Larracuente A.M."/>
            <person name="Singh N.D."/>
            <person name="Abad J.P."/>
            <person name="Abt D.N."/>
            <person name="Adryan B."/>
            <person name="Aguade M."/>
            <person name="Akashi H."/>
            <person name="Anderson W.W."/>
            <person name="Aquadro C.F."/>
            <person name="Ardell D.H."/>
            <person name="Arguello R."/>
            <person name="Artieri C.G."/>
            <person name="Barbash D.A."/>
            <person name="Barker D."/>
            <person name="Barsanti P."/>
            <person name="Batterham P."/>
            <person name="Batzoglou S."/>
            <person name="Begun D."/>
            <person name="Bhutkar A."/>
            <person name="Blanco E."/>
            <person name="Bosak S.A."/>
            <person name="Bradley R.K."/>
            <person name="Brand A.D."/>
            <person name="Brent M.R."/>
            <person name="Brooks A.N."/>
            <person name="Brown R.H."/>
            <person name="Butlin R.K."/>
            <person name="Caggese C."/>
            <person name="Calvi B.R."/>
            <person name="Bernardo de Carvalho A."/>
            <person name="Caspi A."/>
            <person name="Castrezana S."/>
            <person name="Celniker S.E."/>
            <person name="Chang J.L."/>
            <person name="Chapple C."/>
            <person name="Chatterji S."/>
            <person name="Chinwalla A."/>
            <person name="Civetta A."/>
            <person name="Clifton S.W."/>
            <person name="Comeron J.M."/>
            <person name="Costello J.C."/>
            <person name="Coyne J.A."/>
            <person name="Daub J."/>
            <person name="David R.G."/>
            <person name="Delcher A.L."/>
            <person name="Delehaunty K."/>
            <person name="Do C.B."/>
            <person name="Ebling H."/>
            <person name="Edwards K."/>
            <person name="Eickbush T."/>
            <person name="Evans J.D."/>
            <person name="Filipski A."/>
            <person name="Findeiss S."/>
            <person name="Freyhult E."/>
            <person name="Fulton L."/>
            <person name="Fulton R."/>
            <person name="Garcia A.C."/>
            <person name="Gardiner A."/>
            <person name="Garfield D.A."/>
            <person name="Garvin B.E."/>
            <person name="Gibson G."/>
            <person name="Gilbert D."/>
            <person name="Gnerre S."/>
            <person name="Godfrey J."/>
            <person name="Good R."/>
            <person name="Gotea V."/>
            <person name="Gravely B."/>
            <person name="Greenberg A.J."/>
            <person name="Griffiths-Jones S."/>
            <person name="Gross S."/>
            <person name="Guigo R."/>
            <person name="Gustafson E.A."/>
            <person name="Haerty W."/>
            <person name="Hahn M.W."/>
            <person name="Halligan D.L."/>
            <person name="Halpern A.L."/>
            <person name="Halter G.M."/>
            <person name="Han M.V."/>
            <person name="Heger A."/>
            <person name="Hillier L."/>
            <person name="Hinrichs A.S."/>
            <person name="Holmes I."/>
            <person name="Hoskins R.A."/>
            <person name="Hubisz M.J."/>
            <person name="Hultmark D."/>
            <person name="Huntley M.A."/>
            <person name="Jaffe D.B."/>
            <person name="Jagadeeshan S."/>
            <person name="Jeck W.R."/>
            <person name="Johnson J."/>
            <person name="Jones C.D."/>
            <person name="Jordan W.C."/>
            <person name="Karpen G.H."/>
            <person name="Kataoka E."/>
            <person name="Keightley P.D."/>
            <person name="Kheradpour P."/>
            <person name="Kirkness E.F."/>
            <person name="Koerich L.B."/>
            <person name="Kristiansen K."/>
            <person name="Kudrna D."/>
            <person name="Kulathinal R.J."/>
            <person name="Kumar S."/>
            <person name="Kwok R."/>
            <person name="Lander E."/>
            <person name="Langley C.H."/>
            <person name="Lapoint R."/>
            <person name="Lazzaro B.P."/>
            <person name="Lee S.J."/>
            <person name="Levesque L."/>
            <person name="Li R."/>
            <person name="Lin C.F."/>
            <person name="Lin M.F."/>
            <person name="Lindblad-Toh K."/>
            <person name="Llopart A."/>
            <person name="Long M."/>
            <person name="Low L."/>
            <person name="Lozovsky E."/>
            <person name="Lu J."/>
            <person name="Luo M."/>
            <person name="Machado C.A."/>
            <person name="Makalowski W."/>
            <person name="Marzo M."/>
            <person name="Matsuda M."/>
            <person name="Matzkin L."/>
            <person name="McAllister B."/>
            <person name="McBride C.S."/>
            <person name="McKernan B."/>
            <person name="McKernan K."/>
            <person name="Mendez-Lago M."/>
            <person name="Minx P."/>
            <person name="Mollenhauer M.U."/>
            <person name="Montooth K."/>
            <person name="Mount S.M."/>
            <person name="Mu X."/>
            <person name="Myers E."/>
            <person name="Negre B."/>
            <person name="Newfeld S."/>
            <person name="Nielsen R."/>
            <person name="Noor M.A."/>
            <person name="O'Grady P."/>
            <person name="Pachter L."/>
            <person name="Papaceit M."/>
            <person name="Parisi M.J."/>
            <person name="Parisi M."/>
            <person name="Parts L."/>
            <person name="Pedersen J.S."/>
            <person name="Pesole G."/>
            <person name="Phillippy A.M."/>
            <person name="Ponting C.P."/>
            <person name="Pop M."/>
            <person name="Porcelli D."/>
            <person name="Powell J.R."/>
            <person name="Prohaska S."/>
            <person name="Pruitt K."/>
            <person name="Puig M."/>
            <person name="Quesneville H."/>
            <person name="Ram K.R."/>
            <person name="Rand D."/>
            <person name="Rasmussen M.D."/>
            <person name="Reed L.K."/>
            <person name="Reenan R."/>
            <person name="Reily A."/>
            <person name="Remington K.A."/>
            <person name="Rieger T.T."/>
            <person name="Ritchie M.G."/>
            <person name="Robin C."/>
            <person name="Rogers Y.H."/>
            <person name="Rohde C."/>
            <person name="Rozas J."/>
            <person name="Rubenfield M.J."/>
            <person name="Ruiz A."/>
            <person name="Russo S."/>
            <person name="Salzberg S.L."/>
            <person name="Sanchez-Gracia A."/>
            <person name="Saranga D.J."/>
            <person name="Sato H."/>
            <person name="Schaeffer S.W."/>
            <person name="Schatz M.C."/>
            <person name="Schlenke T."/>
            <person name="Schwartz R."/>
            <person name="Segarra C."/>
            <person name="Singh R.S."/>
            <person name="Sirot L."/>
            <person name="Sirota M."/>
            <person name="Sisneros N.B."/>
            <person name="Smith C.D."/>
            <person name="Smith T.F."/>
            <person name="Spieth J."/>
            <person name="Stage D.E."/>
            <person name="Stark A."/>
            <person name="Stephan W."/>
            <person name="Strausberg R.L."/>
            <person name="Strempel S."/>
            <person name="Sturgill D."/>
            <person name="Sutton G."/>
            <person name="Sutton G.G."/>
            <person name="Tao W."/>
            <person name="Teichmann S."/>
            <person name="Tobari Y.N."/>
            <person name="Tomimura Y."/>
            <person name="Tsolas J.M."/>
            <person name="Valente V.L."/>
            <person name="Venter E."/>
            <person name="Venter J.C."/>
            <person name="Vicario S."/>
            <person name="Vieira F.G."/>
            <person name="Vilella A.J."/>
            <person name="Villasante A."/>
            <person name="Walenz B."/>
            <person name="Wang J."/>
            <person name="Wasserman M."/>
            <person name="Watts T."/>
            <person name="Wilson D."/>
            <person name="Wilson R.K."/>
            <person name="Wing R.A."/>
            <person name="Wolfner M.F."/>
            <person name="Wong A."/>
            <person name="Wong G.K."/>
            <person name="Wu C.I."/>
            <person name="Wu G."/>
            <person name="Yamamoto D."/>
            <person name="Yang H.P."/>
            <person name="Yang S.P."/>
            <person name="Yorke J.A."/>
            <person name="Yoshida K."/>
            <person name="Zdobnov E."/>
            <person name="Zhang P."/>
            <person name="Zhang Y."/>
            <person name="Zimin A.V."/>
            <person name="Baldwin J."/>
            <person name="Abdouelleil A."/>
            <person name="Abdulkadir J."/>
            <person name="Abebe A."/>
            <person name="Abera B."/>
            <person name="Abreu J."/>
            <person name="Acer S.C."/>
            <person name="Aftuck L."/>
            <person name="Alexander A."/>
            <person name="An P."/>
            <person name="Anderson E."/>
            <person name="Anderson S."/>
            <person name="Arachi H."/>
            <person name="Azer M."/>
            <person name="Bachantsang P."/>
            <person name="Barry A."/>
            <person name="Bayul T."/>
            <person name="Berlin A."/>
            <person name="Bessette D."/>
            <person name="Bloom T."/>
            <person name="Blye J."/>
            <person name="Boguslavskiy L."/>
            <person name="Bonnet C."/>
            <person name="Boukhgalter B."/>
            <person name="Bourzgui I."/>
            <person name="Brown A."/>
            <person name="Cahill P."/>
            <person name="Channer S."/>
            <person name="Cheshatsang Y."/>
            <person name="Chuda L."/>
            <person name="Citroen M."/>
            <person name="Collymore A."/>
            <person name="Cooke P."/>
            <person name="Costello M."/>
            <person name="D'Aco K."/>
            <person name="Daza R."/>
            <person name="De Haan G."/>
            <person name="DeGray S."/>
            <person name="DeMaso C."/>
            <person name="Dhargay N."/>
            <person name="Dooley K."/>
            <person name="Dooley E."/>
            <person name="Doricent M."/>
            <person name="Dorje P."/>
            <person name="Dorjee K."/>
            <person name="Dupes A."/>
            <person name="Elong R."/>
            <person name="Falk J."/>
            <person name="Farina A."/>
            <person name="Faro S."/>
            <person name="Ferguson D."/>
            <person name="Fisher S."/>
            <person name="Foley C.D."/>
            <person name="Franke A."/>
            <person name="Friedrich D."/>
            <person name="Gadbois L."/>
            <person name="Gearin G."/>
            <person name="Gearin C.R."/>
            <person name="Giannoukos G."/>
            <person name="Goode T."/>
            <person name="Graham J."/>
            <person name="Grandbois E."/>
            <person name="Grewal S."/>
            <person name="Gyaltsen K."/>
            <person name="Hafez N."/>
            <person name="Hagos B."/>
            <person name="Hall J."/>
            <person name="Henson C."/>
            <person name="Hollinger A."/>
            <person name="Honan T."/>
            <person name="Huard M.D."/>
            <person name="Hughes L."/>
            <person name="Hurhula B."/>
            <person name="Husby M.E."/>
            <person name="Kamat A."/>
            <person name="Kanga B."/>
            <person name="Kashin S."/>
            <person name="Khazanovich D."/>
            <person name="Kisner P."/>
            <person name="Lance K."/>
            <person name="Lara M."/>
            <person name="Lee W."/>
            <person name="Lennon N."/>
            <person name="Letendre F."/>
            <person name="LeVine R."/>
            <person name="Lipovsky A."/>
            <person name="Liu X."/>
            <person name="Liu J."/>
            <person name="Liu S."/>
            <person name="Lokyitsang T."/>
            <person name="Lokyitsang Y."/>
            <person name="Lubonja R."/>
            <person name="Lui A."/>
            <person name="MacDonald P."/>
            <person name="Magnisalis V."/>
            <person name="Maru K."/>
            <person name="Matthews C."/>
            <person name="McCusker W."/>
            <person name="McDonough S."/>
            <person name="Mehta T."/>
            <person name="Meldrim J."/>
            <person name="Meneus L."/>
            <person name="Mihai O."/>
            <person name="Mihalev A."/>
            <person name="Mihova T."/>
            <person name="Mittelman R."/>
            <person name="Mlenga V."/>
            <person name="Montmayeur A."/>
            <person name="Mulrain L."/>
            <person name="Navidi A."/>
            <person name="Naylor J."/>
            <person name="Negash T."/>
            <person name="Nguyen T."/>
            <person name="Nguyen N."/>
            <person name="Nicol R."/>
            <person name="Norbu C."/>
            <person name="Norbu N."/>
            <person name="Novod N."/>
            <person name="O'Neill B."/>
            <person name="Osman S."/>
            <person name="Markiewicz E."/>
            <person name="Oyono O.L."/>
            <person name="Patti C."/>
            <person name="Phunkhang P."/>
            <person name="Pierre F."/>
            <person name="Priest M."/>
            <person name="Raghuraman S."/>
            <person name="Rege F."/>
            <person name="Reyes R."/>
            <person name="Rise C."/>
            <person name="Rogov P."/>
            <person name="Ross K."/>
            <person name="Ryan E."/>
            <person name="Settipalli S."/>
            <person name="Shea T."/>
            <person name="Sherpa N."/>
            <person name="Shi L."/>
            <person name="Shih D."/>
            <person name="Sparrow T."/>
            <person name="Spaulding J."/>
            <person name="Stalker J."/>
            <person name="Stange-Thomann N."/>
            <person name="Stavropoulos S."/>
            <person name="Stone C."/>
            <person name="Strader C."/>
            <person name="Tesfaye S."/>
            <person name="Thomson T."/>
            <person name="Thoulutsang Y."/>
            <person name="Thoulutsang D."/>
            <person name="Topham K."/>
            <person name="Topping I."/>
            <person name="Tsamla T."/>
            <person name="Vassiliev H."/>
            <person name="Vo A."/>
            <person name="Wangchuk T."/>
            <person name="Wangdi T."/>
            <person name="Weiand M."/>
            <person name="Wilkinson J."/>
            <person name="Wilson A."/>
            <person name="Yadav S."/>
            <person name="Young G."/>
            <person name="Yu Q."/>
            <person name="Zembek L."/>
            <person name="Zhong D."/>
            <person name="Zimmer A."/>
            <person name="Zwirko Z."/>
            <person name="Jaffe D.B."/>
            <person name="Alvarez P."/>
            <person name="Brockman W."/>
            <person name="Butler J."/>
            <person name="Chin C."/>
            <person name="Gnerre S."/>
            <person name="Grabherr M."/>
            <person name="Kleber M."/>
            <person name="Mauceli E."/>
            <person name="MacCallum I."/>
        </authorList>
    </citation>
    <scope>NUCLEOTIDE SEQUENCE [LARGE SCALE GENOMIC DNA]</scope>
    <source>
        <strain evidence="6">Tucson 14030-0811.24</strain>
    </source>
</reference>
<dbReference type="AlphaFoldDB" id="A0A0Q9WW94"/>
<name>A0A0Q9WW94_DROWI</name>
<dbReference type="EMBL" id="CH964272">
    <property type="protein sequence ID" value="KRG00205.1"/>
    <property type="molecule type" value="Genomic_DNA"/>
</dbReference>
<evidence type="ECO:0000256" key="2">
    <source>
        <dbReference type="ARBA" id="ARBA00022771"/>
    </source>
</evidence>
<sequence>TDSSELVFIESPWSTPCLVLNGYMYNCHSRKNNKQYWRCHNYSKKVHEQRCRSRCVLENGKLKSITGGLHNHLPHTEKIDKIIQRNRLGPAVSVNTSAGIKLERNPSITHLQLQPDLIEEQQHLATEAPSAPLQMTEHEFIHFIHD</sequence>
<dbReference type="InParanoid" id="A0A0Q9WW94"/>
<evidence type="ECO:0000313" key="5">
    <source>
        <dbReference type="EMBL" id="KRG00205.1"/>
    </source>
</evidence>
<dbReference type="OrthoDB" id="2311693at2759"/>
<dbReference type="Pfam" id="PF04500">
    <property type="entry name" value="FLYWCH"/>
    <property type="match status" value="1"/>
</dbReference>
<proteinExistence type="predicted"/>
<feature type="non-terminal residue" evidence="5">
    <location>
        <position position="1"/>
    </location>
</feature>
<keyword evidence="2" id="KW-0863">Zinc-finger</keyword>
<dbReference type="Gene3D" id="2.20.25.240">
    <property type="match status" value="1"/>
</dbReference>
<protein>
    <recommendedName>
        <fullName evidence="4">FLYWCH-type domain-containing protein</fullName>
    </recommendedName>
</protein>